<reference evidence="2" key="2">
    <citation type="journal article" date="2014" name="PLoS Genet.">
        <title>Signature gene expression reveals novel clues to the molecular mechanisms of dimorphic transition in Penicillium marneffei.</title>
        <authorList>
            <person name="Yang E."/>
            <person name="Wang G."/>
            <person name="Cai J."/>
            <person name="Woo P.C."/>
            <person name="Lau S.K."/>
            <person name="Yuen K.-Y."/>
            <person name="Chow W.-N."/>
            <person name="Lin X."/>
        </authorList>
    </citation>
    <scope>NUCLEOTIDE SEQUENCE</scope>
    <source>
        <strain evidence="2">PM1</strain>
    </source>
</reference>
<sequence>MSLNQCSLEKHFTYFSRRPNGILMTRFAEFECKPAKPSAIQRSADTSSATLLDRLPLELLHLICASLDFQSLSRLSRTSLQIKTIVELLPAYRDLMKYAPRTLSALGKTKLISLHSSGELHAALRSADCVSCAEFGTYLFLPTCERVCYGCLRRNQSFWMIAEATAKECFKIPQRQLKTISFTQYVPRHYQNARHGVFGQEQRLYAVKSVKRLAILIHGTNRKLQVFFRPDHLHTLQTSH</sequence>
<comment type="caution">
    <text evidence="2">The sequence shown here is derived from an EMBL/GenBank/DDBJ whole genome shotgun (WGS) entry which is preliminary data.</text>
</comment>
<organism evidence="2">
    <name type="scientific">Talaromyces marneffei PM1</name>
    <dbReference type="NCBI Taxonomy" id="1077442"/>
    <lineage>
        <taxon>Eukaryota</taxon>
        <taxon>Fungi</taxon>
        <taxon>Dikarya</taxon>
        <taxon>Ascomycota</taxon>
        <taxon>Pezizomycotina</taxon>
        <taxon>Eurotiomycetes</taxon>
        <taxon>Eurotiomycetidae</taxon>
        <taxon>Eurotiales</taxon>
        <taxon>Trichocomaceae</taxon>
        <taxon>Talaromyces</taxon>
        <taxon>Talaromyces sect. Talaromyces</taxon>
    </lineage>
</organism>
<evidence type="ECO:0000259" key="1">
    <source>
        <dbReference type="PROSITE" id="PS50181"/>
    </source>
</evidence>
<dbReference type="eggNOG" id="ENOG502S0Y1">
    <property type="taxonomic scope" value="Eukaryota"/>
</dbReference>
<dbReference type="HOGENOM" id="CLU_1156434_0_0_1"/>
<evidence type="ECO:0000313" key="2">
    <source>
        <dbReference type="EMBL" id="KFX43991.1"/>
    </source>
</evidence>
<feature type="domain" description="F-box" evidence="1">
    <location>
        <begin position="49"/>
        <end position="95"/>
    </location>
</feature>
<dbReference type="AlphaFoldDB" id="A0A093VBE9"/>
<proteinExistence type="predicted"/>
<name>A0A093VBE9_TALMA</name>
<dbReference type="InterPro" id="IPR001810">
    <property type="entry name" value="F-box_dom"/>
</dbReference>
<dbReference type="PROSITE" id="PS50181">
    <property type="entry name" value="FBOX"/>
    <property type="match status" value="1"/>
</dbReference>
<accession>A0A093VBE9</accession>
<gene>
    <name evidence="2" type="ORF">GQ26_0310570</name>
</gene>
<reference key="1">
    <citation type="journal article" date="2014" name="PLoS Genet.">
        <title>Signature Gene Expression Reveals Novel Clues to the Molecular Mechanisms of Dimorphic Transition in Penicillium marneffei.</title>
        <authorList>
            <person name="Yang E."/>
            <person name="Wang G."/>
            <person name="Cai J."/>
            <person name="Woo P.C."/>
            <person name="Lau S.K."/>
            <person name="Yuen K.-Y."/>
            <person name="Chow W.-N."/>
            <person name="Lin X."/>
        </authorList>
    </citation>
    <scope>NUCLEOTIDE SEQUENCE [LARGE SCALE GENOMIC DNA]</scope>
    <source>
        <strain>PM1</strain>
    </source>
</reference>
<protein>
    <recommendedName>
        <fullName evidence="1">F-box domain-containing protein</fullName>
    </recommendedName>
</protein>
<dbReference type="SUPFAM" id="SSF81383">
    <property type="entry name" value="F-box domain"/>
    <property type="match status" value="1"/>
</dbReference>
<dbReference type="Pfam" id="PF00646">
    <property type="entry name" value="F-box"/>
    <property type="match status" value="1"/>
</dbReference>
<dbReference type="EMBL" id="JPOX01000031">
    <property type="protein sequence ID" value="KFX43991.1"/>
    <property type="molecule type" value="Genomic_DNA"/>
</dbReference>
<dbReference type="InterPro" id="IPR036047">
    <property type="entry name" value="F-box-like_dom_sf"/>
</dbReference>